<dbReference type="RefSeq" id="WP_171558997.1">
    <property type="nucleotide sequence ID" value="NZ_JABFCS010000001.1"/>
</dbReference>
<reference evidence="1 2" key="2">
    <citation type="submission" date="2020-06" db="EMBL/GenBank/DDBJ databases">
        <title>Ramlibacter rhizophilus sp. nov., isolated from rhizosphere soil of national flower Mugunghwa from South Korea.</title>
        <authorList>
            <person name="Zheng-Fei Y."/>
            <person name="Huan T."/>
        </authorList>
    </citation>
    <scope>NUCLEOTIDE SEQUENCE [LARGE SCALE GENOMIC DNA]</scope>
    <source>
        <strain evidence="1 2">B156</strain>
    </source>
</reference>
<reference evidence="1 2" key="1">
    <citation type="submission" date="2020-05" db="EMBL/GenBank/DDBJ databases">
        <authorList>
            <person name="Khan S.A."/>
            <person name="Jeon C.O."/>
            <person name="Chun B.H."/>
        </authorList>
    </citation>
    <scope>NUCLEOTIDE SEQUENCE [LARGE SCALE GENOMIC DNA]</scope>
    <source>
        <strain evidence="1 2">B156</strain>
    </source>
</reference>
<dbReference type="AlphaFoldDB" id="A0A849KFZ5"/>
<keyword evidence="2" id="KW-1185">Reference proteome</keyword>
<gene>
    <name evidence="1" type="ORF">HK415_11105</name>
</gene>
<evidence type="ECO:0000313" key="2">
    <source>
        <dbReference type="Proteomes" id="UP000552954"/>
    </source>
</evidence>
<dbReference type="EMBL" id="JABFCS010000001">
    <property type="protein sequence ID" value="NNU43581.1"/>
    <property type="molecule type" value="Genomic_DNA"/>
</dbReference>
<proteinExistence type="predicted"/>
<dbReference type="Proteomes" id="UP000552954">
    <property type="component" value="Unassembled WGS sequence"/>
</dbReference>
<organism evidence="1 2">
    <name type="scientific">Ramlibacter montanisoli</name>
    <dbReference type="NCBI Taxonomy" id="2732512"/>
    <lineage>
        <taxon>Bacteria</taxon>
        <taxon>Pseudomonadati</taxon>
        <taxon>Pseudomonadota</taxon>
        <taxon>Betaproteobacteria</taxon>
        <taxon>Burkholderiales</taxon>
        <taxon>Comamonadaceae</taxon>
        <taxon>Ramlibacter</taxon>
    </lineage>
</organism>
<comment type="caution">
    <text evidence="1">The sequence shown here is derived from an EMBL/GenBank/DDBJ whole genome shotgun (WGS) entry which is preliminary data.</text>
</comment>
<name>A0A849KFZ5_9BURK</name>
<evidence type="ECO:0000313" key="1">
    <source>
        <dbReference type="EMBL" id="NNU43581.1"/>
    </source>
</evidence>
<sequence>MAGKDLKFTPDELEWREFIKWASDPAARPEEAEARIIGMLKRGNRTAVLRMQEQARLDREPHAPRQPSSWGTSPAKYASLVAGITSKSEYFGLWRDQGS</sequence>
<accession>A0A849KFZ5</accession>
<protein>
    <submittedName>
        <fullName evidence="1">Uncharacterized protein</fullName>
    </submittedName>
</protein>